<evidence type="ECO:0000259" key="5">
    <source>
        <dbReference type="Pfam" id="PF08640"/>
    </source>
</evidence>
<keyword evidence="2" id="KW-0698">rRNA processing</keyword>
<evidence type="ECO:0000256" key="1">
    <source>
        <dbReference type="ARBA" id="ARBA00004604"/>
    </source>
</evidence>
<dbReference type="GO" id="GO:0030515">
    <property type="term" value="F:snoRNA binding"/>
    <property type="evidence" value="ECO:0007669"/>
    <property type="project" value="InterPro"/>
</dbReference>
<comment type="subcellular location">
    <subcellularLocation>
        <location evidence="1">Nucleus</location>
        <location evidence="1">Nucleolus</location>
    </subcellularLocation>
</comment>
<protein>
    <submittedName>
        <fullName evidence="6">U3 small nucleolar RNA-associated protein 6-domain-containing protein</fullName>
    </submittedName>
</protein>
<evidence type="ECO:0000256" key="2">
    <source>
        <dbReference type="ARBA" id="ARBA00022552"/>
    </source>
</evidence>
<sequence length="188" mass="21582">METAPPHMERMIPELKDLEQKKIFSKSEICAIVTQRNIHEVSVIRTSSPNSYFCYIEYEINLEKLRKLGLPESIELWVSYINYSLTKFSTKLFSQVLLAAIASHLGQFRFWIMSIQIEAFGNESSKGGRNIDGAKKALMRSISFFNSTNLITHLLEWIRVELNFLKVIEGQRDALGIETFEGVKTAKT</sequence>
<name>A0AAV0AZB9_PHAPC</name>
<reference evidence="6" key="1">
    <citation type="submission" date="2022-06" db="EMBL/GenBank/DDBJ databases">
        <authorList>
            <consortium name="SYNGENTA / RWTH Aachen University"/>
        </authorList>
    </citation>
    <scope>NUCLEOTIDE SEQUENCE</scope>
</reference>
<evidence type="ECO:0000313" key="7">
    <source>
        <dbReference type="Proteomes" id="UP001153365"/>
    </source>
</evidence>
<gene>
    <name evidence="6" type="ORF">PPACK8108_LOCUS11059</name>
</gene>
<keyword evidence="3" id="KW-0677">Repeat</keyword>
<dbReference type="InterPro" id="IPR055347">
    <property type="entry name" value="UTP6_N"/>
</dbReference>
<proteinExistence type="predicted"/>
<keyword evidence="4" id="KW-0539">Nucleus</keyword>
<dbReference type="GO" id="GO:0032040">
    <property type="term" value="C:small-subunit processome"/>
    <property type="evidence" value="ECO:0007669"/>
    <property type="project" value="TreeGrafter"/>
</dbReference>
<dbReference type="GO" id="GO:0034388">
    <property type="term" value="C:Pwp2p-containing subcomplex of 90S preribosome"/>
    <property type="evidence" value="ECO:0007669"/>
    <property type="project" value="TreeGrafter"/>
</dbReference>
<dbReference type="Proteomes" id="UP001153365">
    <property type="component" value="Unassembled WGS sequence"/>
</dbReference>
<accession>A0AAV0AZB9</accession>
<dbReference type="InterPro" id="IPR013949">
    <property type="entry name" value="Utp6"/>
</dbReference>
<dbReference type="Pfam" id="PF08640">
    <property type="entry name" value="U3_assoc_6"/>
    <property type="match status" value="1"/>
</dbReference>
<dbReference type="PANTHER" id="PTHR23271:SF1">
    <property type="entry name" value="U3 SMALL NUCLEOLAR RNA-ASSOCIATED PROTEIN 6 HOMOLOG"/>
    <property type="match status" value="1"/>
</dbReference>
<evidence type="ECO:0000313" key="6">
    <source>
        <dbReference type="EMBL" id="CAH7675970.1"/>
    </source>
</evidence>
<dbReference type="GO" id="GO:0000462">
    <property type="term" value="P:maturation of SSU-rRNA from tricistronic rRNA transcript (SSU-rRNA, 5.8S rRNA, LSU-rRNA)"/>
    <property type="evidence" value="ECO:0007669"/>
    <property type="project" value="InterPro"/>
</dbReference>
<organism evidence="6 7">
    <name type="scientific">Phakopsora pachyrhizi</name>
    <name type="common">Asian soybean rust disease fungus</name>
    <dbReference type="NCBI Taxonomy" id="170000"/>
    <lineage>
        <taxon>Eukaryota</taxon>
        <taxon>Fungi</taxon>
        <taxon>Dikarya</taxon>
        <taxon>Basidiomycota</taxon>
        <taxon>Pucciniomycotina</taxon>
        <taxon>Pucciniomycetes</taxon>
        <taxon>Pucciniales</taxon>
        <taxon>Phakopsoraceae</taxon>
        <taxon>Phakopsora</taxon>
    </lineage>
</organism>
<comment type="caution">
    <text evidence="6">The sequence shown here is derived from an EMBL/GenBank/DDBJ whole genome shotgun (WGS) entry which is preliminary data.</text>
</comment>
<dbReference type="PANTHER" id="PTHR23271">
    <property type="entry name" value="HEPATOCELLULAR CARCINOMA-ASSOCIATED ANTIGEN 66"/>
    <property type="match status" value="1"/>
</dbReference>
<dbReference type="AlphaFoldDB" id="A0AAV0AZB9"/>
<evidence type="ECO:0000256" key="3">
    <source>
        <dbReference type="ARBA" id="ARBA00022737"/>
    </source>
</evidence>
<keyword evidence="7" id="KW-1185">Reference proteome</keyword>
<feature type="domain" description="U3 small nucleolar RNA-associated protein 6 N-terminal" evidence="5">
    <location>
        <begin position="8"/>
        <end position="67"/>
    </location>
</feature>
<dbReference type="EMBL" id="CALTRL010002545">
    <property type="protein sequence ID" value="CAH7675970.1"/>
    <property type="molecule type" value="Genomic_DNA"/>
</dbReference>
<evidence type="ECO:0000256" key="4">
    <source>
        <dbReference type="ARBA" id="ARBA00023242"/>
    </source>
</evidence>